<organism evidence="1 2">
    <name type="scientific">Auriscalpium vulgare</name>
    <dbReference type="NCBI Taxonomy" id="40419"/>
    <lineage>
        <taxon>Eukaryota</taxon>
        <taxon>Fungi</taxon>
        <taxon>Dikarya</taxon>
        <taxon>Basidiomycota</taxon>
        <taxon>Agaricomycotina</taxon>
        <taxon>Agaricomycetes</taxon>
        <taxon>Russulales</taxon>
        <taxon>Auriscalpiaceae</taxon>
        <taxon>Auriscalpium</taxon>
    </lineage>
</organism>
<evidence type="ECO:0000313" key="2">
    <source>
        <dbReference type="Proteomes" id="UP000814033"/>
    </source>
</evidence>
<reference evidence="1" key="2">
    <citation type="journal article" date="2022" name="New Phytol.">
        <title>Evolutionary transition to the ectomycorrhizal habit in the genomes of a hyperdiverse lineage of mushroom-forming fungi.</title>
        <authorList>
            <person name="Looney B."/>
            <person name="Miyauchi S."/>
            <person name="Morin E."/>
            <person name="Drula E."/>
            <person name="Courty P.E."/>
            <person name="Kohler A."/>
            <person name="Kuo A."/>
            <person name="LaButti K."/>
            <person name="Pangilinan J."/>
            <person name="Lipzen A."/>
            <person name="Riley R."/>
            <person name="Andreopoulos W."/>
            <person name="He G."/>
            <person name="Johnson J."/>
            <person name="Nolan M."/>
            <person name="Tritt A."/>
            <person name="Barry K.W."/>
            <person name="Grigoriev I.V."/>
            <person name="Nagy L.G."/>
            <person name="Hibbett D."/>
            <person name="Henrissat B."/>
            <person name="Matheny P.B."/>
            <person name="Labbe J."/>
            <person name="Martin F.M."/>
        </authorList>
    </citation>
    <scope>NUCLEOTIDE SEQUENCE</scope>
    <source>
        <strain evidence="1">FP105234-sp</strain>
    </source>
</reference>
<keyword evidence="2" id="KW-1185">Reference proteome</keyword>
<dbReference type="Proteomes" id="UP000814033">
    <property type="component" value="Unassembled WGS sequence"/>
</dbReference>
<reference evidence="1" key="1">
    <citation type="submission" date="2021-02" db="EMBL/GenBank/DDBJ databases">
        <authorList>
            <consortium name="DOE Joint Genome Institute"/>
            <person name="Ahrendt S."/>
            <person name="Looney B.P."/>
            <person name="Miyauchi S."/>
            <person name="Morin E."/>
            <person name="Drula E."/>
            <person name="Courty P.E."/>
            <person name="Chicoki N."/>
            <person name="Fauchery L."/>
            <person name="Kohler A."/>
            <person name="Kuo A."/>
            <person name="Labutti K."/>
            <person name="Pangilinan J."/>
            <person name="Lipzen A."/>
            <person name="Riley R."/>
            <person name="Andreopoulos W."/>
            <person name="He G."/>
            <person name="Johnson J."/>
            <person name="Barry K.W."/>
            <person name="Grigoriev I.V."/>
            <person name="Nagy L."/>
            <person name="Hibbett D."/>
            <person name="Henrissat B."/>
            <person name="Matheny P.B."/>
            <person name="Labbe J."/>
            <person name="Martin F."/>
        </authorList>
    </citation>
    <scope>NUCLEOTIDE SEQUENCE</scope>
    <source>
        <strain evidence="1">FP105234-sp</strain>
    </source>
</reference>
<sequence length="340" mass="37610">MSAPRKRKRTSESSSAKKELAGSADAQSASLIKGGERHTNLWYDDGNIVLSTGNMLFRVHRSILSRHSPVLADITSAYSPGRAASSSEDADIDGCPIVHLMEDSEDITHMLHGIYDYRHYADRKQLPFAVVSAWYRMGDEYEVTYLRDAALARLAACYPTTLAAYDKMQLDDPDRPDRPIAWSPSQDYDVALFAQNQALHPLLRTALYECCAGPPGNLVIAVGPGASLDAGILQRLFVGRGELARQRAQQALSFLEEPRQTCRKSSACRAATKQMVYTAYRVGMLGDSARALDCQDDFIGAAATEGICEQCRALLQSKHREGRERVWENLYATFGIPEEL</sequence>
<protein>
    <submittedName>
        <fullName evidence="1">Uncharacterized protein</fullName>
    </submittedName>
</protein>
<dbReference type="EMBL" id="MU275926">
    <property type="protein sequence ID" value="KAI0046419.1"/>
    <property type="molecule type" value="Genomic_DNA"/>
</dbReference>
<accession>A0ACB8RQ81</accession>
<name>A0ACB8RQ81_9AGAM</name>
<comment type="caution">
    <text evidence="1">The sequence shown here is derived from an EMBL/GenBank/DDBJ whole genome shotgun (WGS) entry which is preliminary data.</text>
</comment>
<proteinExistence type="predicted"/>
<gene>
    <name evidence="1" type="ORF">FA95DRAFT_1606922</name>
</gene>
<evidence type="ECO:0000313" key="1">
    <source>
        <dbReference type="EMBL" id="KAI0046419.1"/>
    </source>
</evidence>